<dbReference type="Proteomes" id="UP001287286">
    <property type="component" value="Unassembled WGS sequence"/>
</dbReference>
<evidence type="ECO:0000313" key="2">
    <source>
        <dbReference type="EMBL" id="KAK4095222.1"/>
    </source>
</evidence>
<feature type="region of interest" description="Disordered" evidence="1">
    <location>
        <begin position="11"/>
        <end position="197"/>
    </location>
</feature>
<organism evidence="2 3">
    <name type="scientific">Purpureocillium lilacinum</name>
    <name type="common">Paecilomyces lilacinus</name>
    <dbReference type="NCBI Taxonomy" id="33203"/>
    <lineage>
        <taxon>Eukaryota</taxon>
        <taxon>Fungi</taxon>
        <taxon>Dikarya</taxon>
        <taxon>Ascomycota</taxon>
        <taxon>Pezizomycotina</taxon>
        <taxon>Sordariomycetes</taxon>
        <taxon>Hypocreomycetidae</taxon>
        <taxon>Hypocreales</taxon>
        <taxon>Ophiocordycipitaceae</taxon>
        <taxon>Purpureocillium</taxon>
    </lineage>
</organism>
<accession>A0ABR0CG52</accession>
<evidence type="ECO:0000313" key="3">
    <source>
        <dbReference type="Proteomes" id="UP001287286"/>
    </source>
</evidence>
<gene>
    <name evidence="2" type="ORF">Purlil1_18</name>
</gene>
<feature type="compositionally biased region" description="Basic and acidic residues" evidence="1">
    <location>
        <begin position="11"/>
        <end position="33"/>
    </location>
</feature>
<protein>
    <submittedName>
        <fullName evidence="2">Uncharacterized protein</fullName>
    </submittedName>
</protein>
<name>A0ABR0CG52_PURLI</name>
<feature type="region of interest" description="Disordered" evidence="1">
    <location>
        <begin position="289"/>
        <end position="348"/>
    </location>
</feature>
<dbReference type="EMBL" id="JAWRVI010000001">
    <property type="protein sequence ID" value="KAK4095222.1"/>
    <property type="molecule type" value="Genomic_DNA"/>
</dbReference>
<proteinExistence type="predicted"/>
<feature type="compositionally biased region" description="Basic and acidic residues" evidence="1">
    <location>
        <begin position="89"/>
        <end position="134"/>
    </location>
</feature>
<reference evidence="2 3" key="1">
    <citation type="journal article" date="2024" name="Microbiol. Resour. Announc.">
        <title>Genome annotations for the ascomycete fungi Trichoderma harzianum, Trichoderma aggressivum, and Purpureocillium lilacinum.</title>
        <authorList>
            <person name="Beijen E.P.W."/>
            <person name="Ohm R.A."/>
        </authorList>
    </citation>
    <scope>NUCLEOTIDE SEQUENCE [LARGE SCALE GENOMIC DNA]</scope>
    <source>
        <strain evidence="2 3">CBS 150709</strain>
    </source>
</reference>
<evidence type="ECO:0000256" key="1">
    <source>
        <dbReference type="SAM" id="MobiDB-lite"/>
    </source>
</evidence>
<keyword evidence="3" id="KW-1185">Reference proteome</keyword>
<sequence>MPRDAAARFLEAKRSNGLADDGRGQGRDIKDLTMKNPGPTSDDTLMKPAQDDLEDAKGPVNGAPSGLLPRRTKPQGKGPNQGLHGNVRTKQEGCSRGVRREKEAETGGSSRIDDANRGGEEREFQDRTRWDEVGTGRSTPARSSMGCKDQQRIAGGRRAGGGGFAISTDVPTGDWRPPQTARENLDGQDDGGQTSRPLRLSLSLSLTSSRTHDYCTAREKGYHHHHQHGPELMTRRARPCLAAARYLRFHRAKGSVVSVRPSHDMRGHGVSARCSLLLCPPLCADEARARPPPPRGRMWLRSDTTRQAGRASKQAARKKRLDHRGAHWPRAQAPTPQRTWGAQTGRRKRQGGLAIKVLGSRQALSIQKPPADKPTTNAARIQLLSQPAQKPRAALAGPSFCELAPSSARAVQSLAAPRSYGQGWRCPRLLPRARRPTSSKRTANTAVGIELSFHSSDNGATGLAAPHRAVQDCLGRAAVVRHDSLAVVPPTTWLPVFHIPHGWLRVSQSETRSS</sequence>
<comment type="caution">
    <text evidence="2">The sequence shown here is derived from an EMBL/GenBank/DDBJ whole genome shotgun (WGS) entry which is preliminary data.</text>
</comment>